<evidence type="ECO:0000313" key="3">
    <source>
        <dbReference type="Proteomes" id="UP000268313"/>
    </source>
</evidence>
<sequence length="365" mass="39013">MSIPELFSSLLQVLSAQASEAASPSSVLSRLQVEGGVDAYYGYNFNRPGSDVNFLPGTGTTARRHDEITVNLASLGVSLEPEPVGFHVLLGFGTGMDVLHRAEPEEDATGPDVWRYVQRASLSFEQGPLTLEAGIYPSHIGLESFQSQLNWTYTRSWMGEFSPYYQTGLKGTWRFDERWSAQLHLLNGWQTIGDNNGGKALGTQVAYAGDRLSAAFNTFVGNEGSGDAEALRLFADTVVTLKATGTVSIAATADVGRQGRPGTSAALWYAAGANVRVQLAPPVAVTARAEVYRDRDGLLSGTAQTLAEGTLTLEVKPAEHLALKAEARHDHSTQNVFDGPARGEEGPPLPRSTQTLVVVGATATF</sequence>
<reference evidence="3" key="1">
    <citation type="submission" date="2018-09" db="EMBL/GenBank/DDBJ databases">
        <authorList>
            <person name="Livingstone P.G."/>
            <person name="Whitworth D.E."/>
        </authorList>
    </citation>
    <scope>NUCLEOTIDE SEQUENCE [LARGE SCALE GENOMIC DNA]</scope>
    <source>
        <strain evidence="3">CA043D</strain>
    </source>
</reference>
<dbReference type="SUPFAM" id="SSF56935">
    <property type="entry name" value="Porins"/>
    <property type="match status" value="1"/>
</dbReference>
<protein>
    <submittedName>
        <fullName evidence="2">Porin</fullName>
    </submittedName>
</protein>
<feature type="region of interest" description="Disordered" evidence="1">
    <location>
        <begin position="327"/>
        <end position="352"/>
    </location>
</feature>
<evidence type="ECO:0000313" key="2">
    <source>
        <dbReference type="EMBL" id="RKG96661.1"/>
    </source>
</evidence>
<comment type="caution">
    <text evidence="2">The sequence shown here is derived from an EMBL/GenBank/DDBJ whole genome shotgun (WGS) entry which is preliminary data.</text>
</comment>
<dbReference type="OrthoDB" id="103154at2"/>
<dbReference type="AlphaFoldDB" id="A0A3A8K2B4"/>
<dbReference type="InterPro" id="IPR011486">
    <property type="entry name" value="BBP2"/>
</dbReference>
<keyword evidence="3" id="KW-1185">Reference proteome</keyword>
<dbReference type="RefSeq" id="WP_120606953.1">
    <property type="nucleotide sequence ID" value="NZ_JABFJX010000217.1"/>
</dbReference>
<dbReference type="Pfam" id="PF07642">
    <property type="entry name" value="BBP2"/>
    <property type="match status" value="1"/>
</dbReference>
<name>A0A3A8K2B4_9BACT</name>
<organism evidence="2 3">
    <name type="scientific">Corallococcus carmarthensis</name>
    <dbReference type="NCBI Taxonomy" id="2316728"/>
    <lineage>
        <taxon>Bacteria</taxon>
        <taxon>Pseudomonadati</taxon>
        <taxon>Myxococcota</taxon>
        <taxon>Myxococcia</taxon>
        <taxon>Myxococcales</taxon>
        <taxon>Cystobacterineae</taxon>
        <taxon>Myxococcaceae</taxon>
        <taxon>Corallococcus</taxon>
    </lineage>
</organism>
<evidence type="ECO:0000256" key="1">
    <source>
        <dbReference type="SAM" id="MobiDB-lite"/>
    </source>
</evidence>
<gene>
    <name evidence="2" type="ORF">D7X32_35285</name>
</gene>
<dbReference type="EMBL" id="RAWE01000205">
    <property type="protein sequence ID" value="RKG96661.1"/>
    <property type="molecule type" value="Genomic_DNA"/>
</dbReference>
<proteinExistence type="predicted"/>
<accession>A0A3A8K2B4</accession>
<dbReference type="Proteomes" id="UP000268313">
    <property type="component" value="Unassembled WGS sequence"/>
</dbReference>